<dbReference type="InterPro" id="IPR027417">
    <property type="entry name" value="P-loop_NTPase"/>
</dbReference>
<dbReference type="InterPro" id="IPR010285">
    <property type="entry name" value="DNA_helicase_pif1-like_DEAD"/>
</dbReference>
<evidence type="ECO:0000313" key="2">
    <source>
        <dbReference type="EMBL" id="GGX70397.1"/>
    </source>
</evidence>
<feature type="domain" description="DNA helicase Pif1-like DEAD-box helicase" evidence="1">
    <location>
        <begin position="17"/>
        <end position="166"/>
    </location>
</feature>
<accession>A0A918KP31</accession>
<dbReference type="CDD" id="cd18809">
    <property type="entry name" value="SF1_C_RecD"/>
    <property type="match status" value="1"/>
</dbReference>
<dbReference type="Pfam" id="PF05970">
    <property type="entry name" value="PIF1"/>
    <property type="match status" value="1"/>
</dbReference>
<dbReference type="GO" id="GO:0006281">
    <property type="term" value="P:DNA repair"/>
    <property type="evidence" value="ECO:0007669"/>
    <property type="project" value="InterPro"/>
</dbReference>
<dbReference type="SUPFAM" id="SSF52540">
    <property type="entry name" value="P-loop containing nucleoside triphosphate hydrolases"/>
    <property type="match status" value="2"/>
</dbReference>
<sequence length="430" mass="47354">MSTFDQAPARYDADPTISHILEQIRSDDRAPILVTGEAGTGKSTLVNYLKRLPDIGNTVVLAPTGVAALNVGGQTLHSFFRLPFQVIDEAALSDQRSNRLWKKVELIIIDEISMVRADILDGIDMILRRAQASDLPFGGVKLLMVGDFHQLPPVIPNREQAVLAQLGYGGPYAYDAKVLQRDPPVHFELTKVYRQKDPHFVSLLSDIRVARNVAAAVSTLNEICVRPHRDAHTPVLLTATNAVADRYNRQGLEDLTPPTVEYSCKVKGKFNEKRAPAPAQLKLKKGARVMAVKNDPQKRWVNGSLGTITDLTAEEVYVKFDSGGGVRKIEATKWEAISYKWSEADQKMIESATATFEQIPLILAWAVTIHKAQGLTLDDVRIDLGRGAFASGQTYVALSRARTLQGLSLTAPLRVQDVPSSSHTTAFARW</sequence>
<dbReference type="Gene3D" id="2.30.30.940">
    <property type="match status" value="1"/>
</dbReference>
<dbReference type="RefSeq" id="WP_189585291.1">
    <property type="nucleotide sequence ID" value="NZ_BMYV01000002.1"/>
</dbReference>
<organism evidence="2 3">
    <name type="scientific">Litorimonas cladophorae</name>
    <dbReference type="NCBI Taxonomy" id="1220491"/>
    <lineage>
        <taxon>Bacteria</taxon>
        <taxon>Pseudomonadati</taxon>
        <taxon>Pseudomonadota</taxon>
        <taxon>Alphaproteobacteria</taxon>
        <taxon>Maricaulales</taxon>
        <taxon>Robiginitomaculaceae</taxon>
    </lineage>
</organism>
<evidence type="ECO:0000259" key="1">
    <source>
        <dbReference type="Pfam" id="PF05970"/>
    </source>
</evidence>
<dbReference type="Proteomes" id="UP000600865">
    <property type="component" value="Unassembled WGS sequence"/>
</dbReference>
<dbReference type="GO" id="GO:0000723">
    <property type="term" value="P:telomere maintenance"/>
    <property type="evidence" value="ECO:0007669"/>
    <property type="project" value="InterPro"/>
</dbReference>
<dbReference type="Gene3D" id="3.40.50.300">
    <property type="entry name" value="P-loop containing nucleotide triphosphate hydrolases"/>
    <property type="match status" value="1"/>
</dbReference>
<proteinExistence type="predicted"/>
<name>A0A918KP31_9PROT</name>
<reference evidence="2 3" key="1">
    <citation type="journal article" date="2014" name="Int. J. Syst. Evol. Microbiol.">
        <title>Complete genome sequence of Corynebacterium casei LMG S-19264T (=DSM 44701T), isolated from a smear-ripened cheese.</title>
        <authorList>
            <consortium name="US DOE Joint Genome Institute (JGI-PGF)"/>
            <person name="Walter F."/>
            <person name="Albersmeier A."/>
            <person name="Kalinowski J."/>
            <person name="Ruckert C."/>
        </authorList>
    </citation>
    <scope>NUCLEOTIDE SEQUENCE [LARGE SCALE GENOMIC DNA]</scope>
    <source>
        <strain evidence="2 3">KCTC 23968</strain>
    </source>
</reference>
<dbReference type="PANTHER" id="PTHR47642">
    <property type="entry name" value="ATP-DEPENDENT DNA HELICASE"/>
    <property type="match status" value="1"/>
</dbReference>
<dbReference type="AlphaFoldDB" id="A0A918KP31"/>
<gene>
    <name evidence="2" type="ORF">GCM10011309_20600</name>
</gene>
<evidence type="ECO:0000313" key="3">
    <source>
        <dbReference type="Proteomes" id="UP000600865"/>
    </source>
</evidence>
<keyword evidence="3" id="KW-1185">Reference proteome</keyword>
<protein>
    <recommendedName>
        <fullName evidence="1">DNA helicase Pif1-like DEAD-box helicase domain-containing protein</fullName>
    </recommendedName>
</protein>
<dbReference type="EMBL" id="BMYV01000002">
    <property type="protein sequence ID" value="GGX70397.1"/>
    <property type="molecule type" value="Genomic_DNA"/>
</dbReference>
<dbReference type="PANTHER" id="PTHR47642:SF5">
    <property type="entry name" value="ATP-DEPENDENT DNA HELICASE"/>
    <property type="match status" value="1"/>
</dbReference>
<dbReference type="InterPro" id="IPR051055">
    <property type="entry name" value="PIF1_helicase"/>
</dbReference>
<comment type="caution">
    <text evidence="2">The sequence shown here is derived from an EMBL/GenBank/DDBJ whole genome shotgun (WGS) entry which is preliminary data.</text>
</comment>
<dbReference type="GO" id="GO:0003678">
    <property type="term" value="F:DNA helicase activity"/>
    <property type="evidence" value="ECO:0007669"/>
    <property type="project" value="InterPro"/>
</dbReference>